<dbReference type="InterPro" id="IPR043519">
    <property type="entry name" value="NT_sf"/>
</dbReference>
<name>A0ABX2R8L2_9THEO</name>
<dbReference type="Gene3D" id="3.30.460.10">
    <property type="entry name" value="Beta Polymerase, domain 2"/>
    <property type="match status" value="1"/>
</dbReference>
<feature type="domain" description="Polymerase nucleotidyl transferase" evidence="1">
    <location>
        <begin position="23"/>
        <end position="72"/>
    </location>
</feature>
<accession>A0ABX2R8L2</accession>
<sequence length="120" mass="14087">MNDYIENKKIDSLLNELVVELQKVYGTKLKDVILFGSYGRGEQDEESDIDIAVIVDMDDEELKKYEEKLNDIAGEYGYRYLKVISLIDISYNKFKKYKDVVPFYRTIENEGVTLYGYIGW</sequence>
<comment type="caution">
    <text evidence="2">The sequence shown here is derived from an EMBL/GenBank/DDBJ whole genome shotgun (WGS) entry which is preliminary data.</text>
</comment>
<dbReference type="PANTHER" id="PTHR33933:SF1">
    <property type="entry name" value="PROTEIN ADENYLYLTRANSFERASE MNTA-RELATED"/>
    <property type="match status" value="1"/>
</dbReference>
<evidence type="ECO:0000259" key="1">
    <source>
        <dbReference type="Pfam" id="PF01909"/>
    </source>
</evidence>
<organism evidence="2 3">
    <name type="scientific">Carboxydothermus ferrireducens DSM 11255</name>
    <dbReference type="NCBI Taxonomy" id="1119529"/>
    <lineage>
        <taxon>Bacteria</taxon>
        <taxon>Bacillati</taxon>
        <taxon>Bacillota</taxon>
        <taxon>Clostridia</taxon>
        <taxon>Thermoanaerobacterales</taxon>
        <taxon>Thermoanaerobacteraceae</taxon>
        <taxon>Carboxydothermus</taxon>
    </lineage>
</organism>
<dbReference type="Proteomes" id="UP000604066">
    <property type="component" value="Unassembled WGS sequence"/>
</dbReference>
<dbReference type="RefSeq" id="WP_051250137.1">
    <property type="nucleotide sequence ID" value="NZ_ATYG01000009.1"/>
</dbReference>
<gene>
    <name evidence="2" type="ORF">HDG70_001231</name>
</gene>
<dbReference type="PANTHER" id="PTHR33933">
    <property type="entry name" value="NUCLEOTIDYLTRANSFERASE"/>
    <property type="match status" value="1"/>
</dbReference>
<dbReference type="CDD" id="cd05403">
    <property type="entry name" value="NT_KNTase_like"/>
    <property type="match status" value="1"/>
</dbReference>
<dbReference type="EMBL" id="JACCBS010000002">
    <property type="protein sequence ID" value="NYE57516.1"/>
    <property type="molecule type" value="Genomic_DNA"/>
</dbReference>
<dbReference type="InterPro" id="IPR052548">
    <property type="entry name" value="Type_VII_TA_antitoxin"/>
</dbReference>
<reference evidence="2 3" key="1">
    <citation type="submission" date="2020-07" db="EMBL/GenBank/DDBJ databases">
        <title>Genomic Encyclopedia of Type Strains, Phase III (KMG-III): the genomes of soil and plant-associated and newly described type strains.</title>
        <authorList>
            <person name="Whitman W."/>
        </authorList>
    </citation>
    <scope>NUCLEOTIDE SEQUENCE [LARGE SCALE GENOMIC DNA]</scope>
    <source>
        <strain evidence="2 3">DSM 11255</strain>
    </source>
</reference>
<evidence type="ECO:0000313" key="3">
    <source>
        <dbReference type="Proteomes" id="UP000604066"/>
    </source>
</evidence>
<dbReference type="Pfam" id="PF01909">
    <property type="entry name" value="NTP_transf_2"/>
    <property type="match status" value="1"/>
</dbReference>
<keyword evidence="3" id="KW-1185">Reference proteome</keyword>
<proteinExistence type="predicted"/>
<dbReference type="InterPro" id="IPR002934">
    <property type="entry name" value="Polymerase_NTP_transf_dom"/>
</dbReference>
<protein>
    <submittedName>
        <fullName evidence="2">Nucleotidyltransferase</fullName>
    </submittedName>
</protein>
<dbReference type="SUPFAM" id="SSF81301">
    <property type="entry name" value="Nucleotidyltransferase"/>
    <property type="match status" value="1"/>
</dbReference>
<evidence type="ECO:0000313" key="2">
    <source>
        <dbReference type="EMBL" id="NYE57516.1"/>
    </source>
</evidence>